<dbReference type="EMBL" id="JAFFHA010000008">
    <property type="protein sequence ID" value="KAK4652334.1"/>
    <property type="molecule type" value="Genomic_DNA"/>
</dbReference>
<proteinExistence type="predicted"/>
<comment type="caution">
    <text evidence="1">The sequence shown here is derived from an EMBL/GenBank/DDBJ whole genome shotgun (WGS) entry which is preliminary data.</text>
</comment>
<dbReference type="Proteomes" id="UP001323405">
    <property type="component" value="Unassembled WGS sequence"/>
</dbReference>
<evidence type="ECO:0000313" key="1">
    <source>
        <dbReference type="EMBL" id="KAK4652334.1"/>
    </source>
</evidence>
<sequence length="195" mass="20233">MIRTSFGVLLQTWGGGGDDSDFVAVLGTIRRVFPAWTVTQGLGSHHGCLSGARKRVFKGSLCPQIMTSIPISTPTFKSTSTMQLLAILTTFPLTALAVVNGRCSGSAATGTWGQSGICISTGTCNSFGGVFKSGACPGDAADIRCCLIGLEGSTNKPCGAPRSYCDWDGHACWGVTHSGENVPVRQIIGAARVCK</sequence>
<dbReference type="RefSeq" id="XP_062741309.1">
    <property type="nucleotide sequence ID" value="XM_062892698.1"/>
</dbReference>
<dbReference type="GeneID" id="87912605"/>
<evidence type="ECO:0008006" key="3">
    <source>
        <dbReference type="Google" id="ProtNLM"/>
    </source>
</evidence>
<keyword evidence="2" id="KW-1185">Reference proteome</keyword>
<organism evidence="1 2">
    <name type="scientific">Podospora pseudocomata</name>
    <dbReference type="NCBI Taxonomy" id="2093779"/>
    <lineage>
        <taxon>Eukaryota</taxon>
        <taxon>Fungi</taxon>
        <taxon>Dikarya</taxon>
        <taxon>Ascomycota</taxon>
        <taxon>Pezizomycotina</taxon>
        <taxon>Sordariomycetes</taxon>
        <taxon>Sordariomycetidae</taxon>
        <taxon>Sordariales</taxon>
        <taxon>Podosporaceae</taxon>
        <taxon>Podospora</taxon>
    </lineage>
</organism>
<gene>
    <name evidence="1" type="ORF">QC762_610210</name>
</gene>
<evidence type="ECO:0000313" key="2">
    <source>
        <dbReference type="Proteomes" id="UP001323405"/>
    </source>
</evidence>
<protein>
    <recommendedName>
        <fullName evidence="3">G-protein coupled receptors family 2 profile 1 domain-containing protein</fullName>
    </recommendedName>
</protein>
<accession>A0ABR0G993</accession>
<reference evidence="1 2" key="1">
    <citation type="journal article" date="2023" name="bioRxiv">
        <title>High-quality genome assemblies of four members of thePodospora anserinaspecies complex.</title>
        <authorList>
            <person name="Ament-Velasquez S.L."/>
            <person name="Vogan A.A."/>
            <person name="Wallerman O."/>
            <person name="Hartmann F."/>
            <person name="Gautier V."/>
            <person name="Silar P."/>
            <person name="Giraud T."/>
            <person name="Johannesson H."/>
        </authorList>
    </citation>
    <scope>NUCLEOTIDE SEQUENCE [LARGE SCALE GENOMIC DNA]</scope>
    <source>
        <strain evidence="1 2">CBS 415.72m</strain>
    </source>
</reference>
<name>A0ABR0G993_9PEZI</name>